<feature type="transmembrane region" description="Helical" evidence="4">
    <location>
        <begin position="321"/>
        <end position="340"/>
    </location>
</feature>
<dbReference type="PANTHER" id="PTHR11360:SF284">
    <property type="entry name" value="EG:103B4.3 PROTEIN-RELATED"/>
    <property type="match status" value="1"/>
</dbReference>
<feature type="transmembrane region" description="Helical" evidence="4">
    <location>
        <begin position="59"/>
        <end position="76"/>
    </location>
</feature>
<comment type="caution">
    <text evidence="6">The sequence shown here is derived from an EMBL/GenBank/DDBJ whole genome shotgun (WGS) entry which is preliminary data.</text>
</comment>
<accession>A0A494XQ65</accession>
<feature type="transmembrane region" description="Helical" evidence="4">
    <location>
        <begin position="289"/>
        <end position="309"/>
    </location>
</feature>
<dbReference type="PANTHER" id="PTHR11360">
    <property type="entry name" value="MONOCARBOXYLATE TRANSPORTER"/>
    <property type="match status" value="1"/>
</dbReference>
<gene>
    <name evidence="6" type="ORF">D7S89_00700</name>
</gene>
<organism evidence="6 7">
    <name type="scientific">Trinickia fusca</name>
    <dbReference type="NCBI Taxonomy" id="2419777"/>
    <lineage>
        <taxon>Bacteria</taxon>
        <taxon>Pseudomonadati</taxon>
        <taxon>Pseudomonadota</taxon>
        <taxon>Betaproteobacteria</taxon>
        <taxon>Burkholderiales</taxon>
        <taxon>Burkholderiaceae</taxon>
        <taxon>Trinickia</taxon>
    </lineage>
</organism>
<evidence type="ECO:0000313" key="6">
    <source>
        <dbReference type="EMBL" id="RKP52775.1"/>
    </source>
</evidence>
<evidence type="ECO:0000256" key="3">
    <source>
        <dbReference type="ARBA" id="ARBA00023136"/>
    </source>
</evidence>
<proteinExistence type="predicted"/>
<evidence type="ECO:0000259" key="5">
    <source>
        <dbReference type="PROSITE" id="PS50850"/>
    </source>
</evidence>
<sequence>MGAALGTRHVQGLFLTPVTLDRGWTREAFGFALALQNLLWGLAQPFTGMIADRFGSAKVLFAGLLAYALGLFAMAHSTSLSAYTLGAGVLVGTALSGTAFGTVYGALSRLVTPEQRGWALGVAGAVGGLGQFCMVPITQSLLSAVGWVATLTILAVGMAILAPLAIVLREPAVASTDNVARESLRTALAQAFSHRGFWLLNGGFFACGFQLAFIGAHLPAYLLDKGLSARDASTALALIALANVAGTYLCGHAGTLMRRKYVLSAIYFARAAATALFLALPLTPLSVDLFSFAMGFIWLGTVPLTNGIVSQVFGVRYIATLFGFVFFGHQLGGFFGVWLGGIVFDATHSYDLLWYGSIALGMVAGIMHLPIDDAALADRAAPVAHAA</sequence>
<keyword evidence="3 4" id="KW-0472">Membrane</keyword>
<feature type="domain" description="Major facilitator superfamily (MFS) profile" evidence="5">
    <location>
        <begin position="1"/>
        <end position="376"/>
    </location>
</feature>
<feature type="transmembrane region" description="Helical" evidence="4">
    <location>
        <begin position="262"/>
        <end position="283"/>
    </location>
</feature>
<evidence type="ECO:0000256" key="4">
    <source>
        <dbReference type="SAM" id="Phobius"/>
    </source>
</evidence>
<dbReference type="GO" id="GO:0022857">
    <property type="term" value="F:transmembrane transporter activity"/>
    <property type="evidence" value="ECO:0007669"/>
    <property type="project" value="InterPro"/>
</dbReference>
<dbReference type="PROSITE" id="PS50850">
    <property type="entry name" value="MFS"/>
    <property type="match status" value="1"/>
</dbReference>
<dbReference type="Pfam" id="PF07690">
    <property type="entry name" value="MFS_1"/>
    <property type="match status" value="1"/>
</dbReference>
<dbReference type="OrthoDB" id="146345at2"/>
<feature type="transmembrane region" description="Helical" evidence="4">
    <location>
        <begin position="198"/>
        <end position="220"/>
    </location>
</feature>
<dbReference type="InterPro" id="IPR020846">
    <property type="entry name" value="MFS_dom"/>
</dbReference>
<feature type="transmembrane region" description="Helical" evidence="4">
    <location>
        <begin position="118"/>
        <end position="138"/>
    </location>
</feature>
<dbReference type="Gene3D" id="1.20.1250.20">
    <property type="entry name" value="MFS general substrate transporter like domains"/>
    <property type="match status" value="1"/>
</dbReference>
<keyword evidence="2 4" id="KW-1133">Transmembrane helix</keyword>
<name>A0A494XQ65_9BURK</name>
<evidence type="ECO:0000256" key="2">
    <source>
        <dbReference type="ARBA" id="ARBA00022989"/>
    </source>
</evidence>
<dbReference type="AlphaFoldDB" id="A0A494XQ65"/>
<dbReference type="EMBL" id="RBZV01000001">
    <property type="protein sequence ID" value="RKP52775.1"/>
    <property type="molecule type" value="Genomic_DNA"/>
</dbReference>
<evidence type="ECO:0000256" key="1">
    <source>
        <dbReference type="ARBA" id="ARBA00022692"/>
    </source>
</evidence>
<reference evidence="6 7" key="1">
    <citation type="submission" date="2018-10" db="EMBL/GenBank/DDBJ databases">
        <title>Paraburkholderia sp. 7MK8-2, isolated from soil.</title>
        <authorList>
            <person name="Gao Z.-H."/>
            <person name="Qiu L.-H."/>
        </authorList>
    </citation>
    <scope>NUCLEOTIDE SEQUENCE [LARGE SCALE GENOMIC DNA]</scope>
    <source>
        <strain evidence="6 7">7MK8-2</strain>
    </source>
</reference>
<feature type="transmembrane region" description="Helical" evidence="4">
    <location>
        <begin position="144"/>
        <end position="168"/>
    </location>
</feature>
<keyword evidence="1 4" id="KW-0812">Transmembrane</keyword>
<evidence type="ECO:0000313" key="7">
    <source>
        <dbReference type="Proteomes" id="UP000280434"/>
    </source>
</evidence>
<protein>
    <submittedName>
        <fullName evidence="6">MFS transporter</fullName>
    </submittedName>
</protein>
<feature type="transmembrane region" description="Helical" evidence="4">
    <location>
        <begin position="82"/>
        <end position="106"/>
    </location>
</feature>
<dbReference type="InterPro" id="IPR036259">
    <property type="entry name" value="MFS_trans_sf"/>
</dbReference>
<dbReference type="InterPro" id="IPR050327">
    <property type="entry name" value="Proton-linked_MCT"/>
</dbReference>
<dbReference type="Proteomes" id="UP000280434">
    <property type="component" value="Unassembled WGS sequence"/>
</dbReference>
<dbReference type="InterPro" id="IPR011701">
    <property type="entry name" value="MFS"/>
</dbReference>
<feature type="transmembrane region" description="Helical" evidence="4">
    <location>
        <begin position="352"/>
        <end position="371"/>
    </location>
</feature>
<dbReference type="SUPFAM" id="SSF103473">
    <property type="entry name" value="MFS general substrate transporter"/>
    <property type="match status" value="1"/>
</dbReference>
<dbReference type="CDD" id="cd17355">
    <property type="entry name" value="MFS_YcxA_like"/>
    <property type="match status" value="1"/>
</dbReference>
<feature type="transmembrane region" description="Helical" evidence="4">
    <location>
        <begin position="232"/>
        <end position="250"/>
    </location>
</feature>
<keyword evidence="7" id="KW-1185">Reference proteome</keyword>